<dbReference type="PANTHER" id="PTHR12223:SF19">
    <property type="entry name" value="LEGUME LECTIN DOMAIN-CONTAINING PROTEIN"/>
    <property type="match status" value="1"/>
</dbReference>
<dbReference type="Pfam" id="PF00139">
    <property type="entry name" value="Lectin_legB"/>
    <property type="match status" value="1"/>
</dbReference>
<dbReference type="InterPro" id="IPR051136">
    <property type="entry name" value="Intracellular_Lectin-GPT"/>
</dbReference>
<dbReference type="CDD" id="cd01951">
    <property type="entry name" value="lectin_L-type"/>
    <property type="match status" value="1"/>
</dbReference>
<evidence type="ECO:0000313" key="2">
    <source>
        <dbReference type="EMBL" id="VAW46103.1"/>
    </source>
</evidence>
<dbReference type="SUPFAM" id="SSF49899">
    <property type="entry name" value="Concanavalin A-like lectins/glucanases"/>
    <property type="match status" value="1"/>
</dbReference>
<protein>
    <recommendedName>
        <fullName evidence="1">Legume lectin domain-containing protein</fullName>
    </recommendedName>
</protein>
<dbReference type="InterPro" id="IPR013320">
    <property type="entry name" value="ConA-like_dom_sf"/>
</dbReference>
<dbReference type="PANTHER" id="PTHR12223">
    <property type="entry name" value="VESICULAR MANNOSE-BINDING LECTIN"/>
    <property type="match status" value="1"/>
</dbReference>
<gene>
    <name evidence="2" type="ORF">MNBD_GAMMA03-746</name>
</gene>
<dbReference type="EMBL" id="UOFC01000088">
    <property type="protein sequence ID" value="VAW46103.1"/>
    <property type="molecule type" value="Genomic_DNA"/>
</dbReference>
<dbReference type="InterPro" id="IPR001220">
    <property type="entry name" value="Legume_lectin_dom"/>
</dbReference>
<dbReference type="InterPro" id="IPR056573">
    <property type="entry name" value="Lectin_L-type_dom"/>
</dbReference>
<sequence>MKYLKSSILTLSLIAASSVQAQDETLDFSSDMTLGGDAYINESHVSNGVILTPNKKFQQGSAFTNLAYENITGFTAHFDMKLGGGTKADGLTFAWVTDPSVNTSGGGNLGFTGMTGYAIEFDTYRNSWDNGSDNHVAVIQNSAKNELLQAEITDFNLNDGAYRHVEVEFDNGIISVDIEGQNYINDFEIENYAAFDGYFGFTAATGKNYDWHKVRNFELAVTPVPEPSTYALMLGGLGMVGFMAYRRRKTAA</sequence>
<dbReference type="Gene3D" id="2.60.120.200">
    <property type="match status" value="1"/>
</dbReference>
<organism evidence="2">
    <name type="scientific">hydrothermal vent metagenome</name>
    <dbReference type="NCBI Taxonomy" id="652676"/>
    <lineage>
        <taxon>unclassified sequences</taxon>
        <taxon>metagenomes</taxon>
        <taxon>ecological metagenomes</taxon>
    </lineage>
</organism>
<dbReference type="InterPro" id="IPR013424">
    <property type="entry name" value="Ice-binding_C"/>
</dbReference>
<feature type="domain" description="Legume lectin" evidence="1">
    <location>
        <begin position="30"/>
        <end position="223"/>
    </location>
</feature>
<dbReference type="AlphaFoldDB" id="A0A3B0W117"/>
<reference evidence="2" key="1">
    <citation type="submission" date="2018-06" db="EMBL/GenBank/DDBJ databases">
        <authorList>
            <person name="Zhirakovskaya E."/>
        </authorList>
    </citation>
    <scope>NUCLEOTIDE SEQUENCE</scope>
</reference>
<dbReference type="GO" id="GO:0030246">
    <property type="term" value="F:carbohydrate binding"/>
    <property type="evidence" value="ECO:0007669"/>
    <property type="project" value="InterPro"/>
</dbReference>
<evidence type="ECO:0000259" key="1">
    <source>
        <dbReference type="Pfam" id="PF00139"/>
    </source>
</evidence>
<accession>A0A3B0W117</accession>
<proteinExistence type="predicted"/>
<name>A0A3B0W117_9ZZZZ</name>
<dbReference type="NCBIfam" id="TIGR02595">
    <property type="entry name" value="PEP_CTERM"/>
    <property type="match status" value="1"/>
</dbReference>